<dbReference type="PANTHER" id="PTHR35400">
    <property type="entry name" value="SLR1083 PROTEIN"/>
    <property type="match status" value="1"/>
</dbReference>
<comment type="caution">
    <text evidence="2">The sequence shown here is derived from an EMBL/GenBank/DDBJ whole genome shotgun (WGS) entry which is preliminary data.</text>
</comment>
<protein>
    <submittedName>
        <fullName evidence="2">Uma2 family endonuclease</fullName>
    </submittedName>
</protein>
<dbReference type="InterPro" id="IPR011335">
    <property type="entry name" value="Restrct_endonuc-II-like"/>
</dbReference>
<accession>A0ABX0XT12</accession>
<dbReference type="SUPFAM" id="SSF52980">
    <property type="entry name" value="Restriction endonuclease-like"/>
    <property type="match status" value="1"/>
</dbReference>
<dbReference type="CDD" id="cd06260">
    <property type="entry name" value="DUF820-like"/>
    <property type="match status" value="1"/>
</dbReference>
<reference evidence="2 3" key="1">
    <citation type="submission" date="2020-03" db="EMBL/GenBank/DDBJ databases">
        <title>WGS of the type strain of Planosporangium spp.</title>
        <authorList>
            <person name="Thawai C."/>
        </authorList>
    </citation>
    <scope>NUCLEOTIDE SEQUENCE [LARGE SCALE GENOMIC DNA]</scope>
    <source>
        <strain evidence="2 3">TBRC 5610</strain>
    </source>
</reference>
<dbReference type="RefSeq" id="WP_167923804.1">
    <property type="nucleotide sequence ID" value="NZ_JAATVY010000002.1"/>
</dbReference>
<name>A0ABX0XT12_9ACTN</name>
<gene>
    <name evidence="2" type="ORF">HC031_04185</name>
</gene>
<keyword evidence="2" id="KW-0540">Nuclease</keyword>
<keyword evidence="2" id="KW-0255">Endonuclease</keyword>
<organism evidence="2 3">
    <name type="scientific">Planosporangium thailandense</name>
    <dbReference type="NCBI Taxonomy" id="765197"/>
    <lineage>
        <taxon>Bacteria</taxon>
        <taxon>Bacillati</taxon>
        <taxon>Actinomycetota</taxon>
        <taxon>Actinomycetes</taxon>
        <taxon>Micromonosporales</taxon>
        <taxon>Micromonosporaceae</taxon>
        <taxon>Planosporangium</taxon>
    </lineage>
</organism>
<dbReference type="Proteomes" id="UP000722989">
    <property type="component" value="Unassembled WGS sequence"/>
</dbReference>
<dbReference type="InterPro" id="IPR012296">
    <property type="entry name" value="Nuclease_put_TT1808"/>
</dbReference>
<feature type="domain" description="Putative restriction endonuclease" evidence="1">
    <location>
        <begin position="20"/>
        <end position="182"/>
    </location>
</feature>
<evidence type="ECO:0000313" key="3">
    <source>
        <dbReference type="Proteomes" id="UP000722989"/>
    </source>
</evidence>
<evidence type="ECO:0000313" key="2">
    <source>
        <dbReference type="EMBL" id="NJC68928.1"/>
    </source>
</evidence>
<dbReference type="PANTHER" id="PTHR35400:SF3">
    <property type="entry name" value="SLL1072 PROTEIN"/>
    <property type="match status" value="1"/>
</dbReference>
<dbReference type="InterPro" id="IPR008538">
    <property type="entry name" value="Uma2"/>
</dbReference>
<dbReference type="EMBL" id="JAATVY010000002">
    <property type="protein sequence ID" value="NJC68928.1"/>
    <property type="molecule type" value="Genomic_DNA"/>
</dbReference>
<evidence type="ECO:0000259" key="1">
    <source>
        <dbReference type="Pfam" id="PF05685"/>
    </source>
</evidence>
<keyword evidence="2" id="KW-0378">Hydrolase</keyword>
<proteinExistence type="predicted"/>
<dbReference type="Pfam" id="PF05685">
    <property type="entry name" value="Uma2"/>
    <property type="match status" value="1"/>
</dbReference>
<keyword evidence="3" id="KW-1185">Reference proteome</keyword>
<sequence length="191" mass="21359">MTVDTSPLALPRYGEPWTVDDLKRLPPDNTMKYEIIDGSLVVSPRADVYHNGIAAHLCRLLTLQAPRHLLTSMESGVAVRGGMTYYEPDALLAVAAAFKQRDADHLDPSDVLIVVEVLSKYNRRHDLVTKRHYYAVAGIPQYWIADPDQQTLTVLTLADDGSYAERAVVRPGEQWKSDEPFPLTVDPAEIF</sequence>
<dbReference type="GO" id="GO:0004519">
    <property type="term" value="F:endonuclease activity"/>
    <property type="evidence" value="ECO:0007669"/>
    <property type="project" value="UniProtKB-KW"/>
</dbReference>
<dbReference type="Gene3D" id="3.90.1570.10">
    <property type="entry name" value="tt1808, chain A"/>
    <property type="match status" value="1"/>
</dbReference>